<dbReference type="Proteomes" id="UP000008068">
    <property type="component" value="Unassembled WGS sequence"/>
</dbReference>
<evidence type="ECO:0000259" key="6">
    <source>
        <dbReference type="PROSITE" id="PS51203"/>
    </source>
</evidence>
<evidence type="ECO:0000256" key="2">
    <source>
        <dbReference type="ARBA" id="ARBA00004496"/>
    </source>
</evidence>
<dbReference type="PANTHER" id="PTHR21664">
    <property type="entry name" value="CHRONIC MYELOGENOUS LEUKEMIA TUMOR ANTIGEN 66"/>
    <property type="match status" value="1"/>
</dbReference>
<dbReference type="EMBL" id="GL379804">
    <property type="protein sequence ID" value="EGT39008.1"/>
    <property type="molecule type" value="Genomic_DNA"/>
</dbReference>
<dbReference type="GO" id="GO:0005737">
    <property type="term" value="C:cytoplasm"/>
    <property type="evidence" value="ECO:0007669"/>
    <property type="project" value="UniProtKB-SubCell"/>
</dbReference>
<dbReference type="InterPro" id="IPR007052">
    <property type="entry name" value="CS_dom"/>
</dbReference>
<dbReference type="eggNOG" id="KOG4379">
    <property type="taxonomic scope" value="Eukaryota"/>
</dbReference>
<evidence type="ECO:0000256" key="3">
    <source>
        <dbReference type="ARBA" id="ARBA00018915"/>
    </source>
</evidence>
<evidence type="ECO:0000256" key="4">
    <source>
        <dbReference type="ARBA" id="ARBA00022490"/>
    </source>
</evidence>
<keyword evidence="4" id="KW-0963">Cytoplasm</keyword>
<dbReference type="SUPFAM" id="SSF49764">
    <property type="entry name" value="HSP20-like chaperones"/>
    <property type="match status" value="1"/>
</dbReference>
<dbReference type="OrthoDB" id="428655at2759"/>
<accession>G0MNP8</accession>
<dbReference type="Gene3D" id="2.60.40.790">
    <property type="match status" value="1"/>
</dbReference>
<dbReference type="PANTHER" id="PTHR21664:SF1">
    <property type="entry name" value="NUDC DOMAIN-CONTAINING PROTEIN 1"/>
    <property type="match status" value="1"/>
</dbReference>
<dbReference type="PROSITE" id="PS51203">
    <property type="entry name" value="CS"/>
    <property type="match status" value="1"/>
</dbReference>
<feature type="domain" description="CS" evidence="6">
    <location>
        <begin position="253"/>
        <end position="341"/>
    </location>
</feature>
<keyword evidence="8" id="KW-1185">Reference proteome</keyword>
<keyword evidence="5" id="KW-0539">Nucleus</keyword>
<dbReference type="GO" id="GO:0005634">
    <property type="term" value="C:nucleus"/>
    <property type="evidence" value="ECO:0007669"/>
    <property type="project" value="UniProtKB-SubCell"/>
</dbReference>
<evidence type="ECO:0000313" key="8">
    <source>
        <dbReference type="Proteomes" id="UP000008068"/>
    </source>
</evidence>
<protein>
    <recommendedName>
        <fullName evidence="3">NudC domain-containing protein 1</fullName>
    </recommendedName>
</protein>
<comment type="subcellular location">
    <subcellularLocation>
        <location evidence="2">Cytoplasm</location>
    </subcellularLocation>
    <subcellularLocation>
        <location evidence="1">Nucleus</location>
    </subcellularLocation>
</comment>
<dbReference type="FunCoup" id="G0MNP8">
    <property type="interactions" value="3307"/>
</dbReference>
<sequence>MQSVQLSVNRSKLDPNFEGYKVSMEDHHFMSRKLEQNMCTRSLSPNMITLQHMKVFSNDNQLFCDTKKATDTHEYMYRILETGHIQSLVYDKTLNTWDTSVVGNLDFEANVDSSFPTNLLFADNNIVVACDGSAHIYVFLAVSNANWVQMLKHKVTENNSGVSLIEARILNGKLNVLSYEVESGDDKKTRSQIHWTIVKLDDIDYAESLTIEKTTHFVQNGHFETCTFTNDGYILFLSSEKPYMVGHQNIPEVKVLGQSWSQADNIVEIKFKLSTEFSQEDVNIDVAKTRIKLLVKETTLLNGKLDGEIDENDVEICADQETNTLILKLRATDNKKWAKLISLENTKLESLENEEIKKMGKEEQVYGTDEPMEECDEADSALMFHWVDQETGKAVKLCDVTGSQLLFSIKNGFSPAKFCLRHDVDGLLWGFEQQTPEHVATFQAFGYVQASKTTRLWSGCSPNNALACIIEGNNRVLLYSQKVEVSGTLSNRKTAQKVSHVAKQHLLRVESADQIRGVYITDSHLFAATRDQIHVVELPL</sequence>
<dbReference type="STRING" id="135651.G0MNP8"/>
<evidence type="ECO:0000256" key="5">
    <source>
        <dbReference type="ARBA" id="ARBA00023242"/>
    </source>
</evidence>
<evidence type="ECO:0000313" key="7">
    <source>
        <dbReference type="EMBL" id="EGT39008.1"/>
    </source>
</evidence>
<dbReference type="InterPro" id="IPR037895">
    <property type="entry name" value="NUDCD1"/>
</dbReference>
<dbReference type="InParanoid" id="G0MNP8"/>
<dbReference type="HOGENOM" id="CLU_021010_1_0_1"/>
<evidence type="ECO:0000256" key="1">
    <source>
        <dbReference type="ARBA" id="ARBA00004123"/>
    </source>
</evidence>
<proteinExistence type="predicted"/>
<dbReference type="InterPro" id="IPR008978">
    <property type="entry name" value="HSP20-like_chaperone"/>
</dbReference>
<name>G0MNP8_CAEBE</name>
<dbReference type="AlphaFoldDB" id="G0MNP8"/>
<gene>
    <name evidence="7" type="ORF">CAEBREN_18743</name>
</gene>
<dbReference type="OMA" id="PMEECDE"/>
<reference evidence="8" key="1">
    <citation type="submission" date="2011-07" db="EMBL/GenBank/DDBJ databases">
        <authorList>
            <consortium name="Caenorhabditis brenneri Sequencing and Analysis Consortium"/>
            <person name="Wilson R.K."/>
        </authorList>
    </citation>
    <scope>NUCLEOTIDE SEQUENCE [LARGE SCALE GENOMIC DNA]</scope>
    <source>
        <strain evidence="8">PB2801</strain>
    </source>
</reference>
<organism evidence="8">
    <name type="scientific">Caenorhabditis brenneri</name>
    <name type="common">Nematode worm</name>
    <dbReference type="NCBI Taxonomy" id="135651"/>
    <lineage>
        <taxon>Eukaryota</taxon>
        <taxon>Metazoa</taxon>
        <taxon>Ecdysozoa</taxon>
        <taxon>Nematoda</taxon>
        <taxon>Chromadorea</taxon>
        <taxon>Rhabditida</taxon>
        <taxon>Rhabditina</taxon>
        <taxon>Rhabditomorpha</taxon>
        <taxon>Rhabditoidea</taxon>
        <taxon>Rhabditidae</taxon>
        <taxon>Peloderinae</taxon>
        <taxon>Caenorhabditis</taxon>
    </lineage>
</organism>